<dbReference type="InterPro" id="IPR036390">
    <property type="entry name" value="WH_DNA-bd_sf"/>
</dbReference>
<keyword evidence="7" id="KW-1185">Reference proteome</keyword>
<dbReference type="InterPro" id="IPR016461">
    <property type="entry name" value="COMT-like"/>
</dbReference>
<dbReference type="Gene3D" id="3.40.50.150">
    <property type="entry name" value="Vaccinia Virus protein VP39"/>
    <property type="match status" value="1"/>
</dbReference>
<evidence type="ECO:0000256" key="1">
    <source>
        <dbReference type="ARBA" id="ARBA00022603"/>
    </source>
</evidence>
<dbReference type="InterPro" id="IPR036388">
    <property type="entry name" value="WH-like_DNA-bd_sf"/>
</dbReference>
<dbReference type="Pfam" id="PF08100">
    <property type="entry name" value="Dimerisation"/>
    <property type="match status" value="1"/>
</dbReference>
<dbReference type="PANTHER" id="PTHR11746">
    <property type="entry name" value="O-METHYLTRANSFERASE"/>
    <property type="match status" value="1"/>
</dbReference>
<accession>A0ABQ8HIL0</accession>
<evidence type="ECO:0000259" key="4">
    <source>
        <dbReference type="Pfam" id="PF00891"/>
    </source>
</evidence>
<evidence type="ECO:0000313" key="7">
    <source>
        <dbReference type="Proteomes" id="UP000827721"/>
    </source>
</evidence>
<keyword evidence="1" id="KW-0489">Methyltransferase</keyword>
<sequence>MNSKESQMQTSVNGQDDPGEYAMQLVTASVLPRVLKVAIELGVLDIIDKAGSGALLSPSQIAVQIAPGNKTEAPLVLERILRLLASHSILTCSVDTKDHDSDDQVQVHWLYGLAPVAKYFVRKQEGGGSLRDLLILIQDKVMLNMWYHLKDAVLEGGIPFNKAFEMTALEYRRKDPECGELAMRSMRDFNPMLARKMLEIYTGFEGLKSLVYVGGGDGSILNMIVSKYPNIKGINYDLTAVIEKSPSYPDIEHVAGDKFTHIPNGDAIFMKWILHHYDDERCLKVLKKCYEAIPINGKVIVVDMLVPDTPEASLAGKSLFQYELFLMNVNTGGKEKKRKEFESMAKAAGFSHIQVPYSAYNYSVVEFYKSF</sequence>
<evidence type="ECO:0000256" key="3">
    <source>
        <dbReference type="ARBA" id="ARBA00022691"/>
    </source>
</evidence>
<feature type="domain" description="O-methyltransferase dimerisation" evidence="5">
    <location>
        <begin position="23"/>
        <end position="122"/>
    </location>
</feature>
<dbReference type="SUPFAM" id="SSF53335">
    <property type="entry name" value="S-adenosyl-L-methionine-dependent methyltransferases"/>
    <property type="match status" value="1"/>
</dbReference>
<dbReference type="PIRSF" id="PIRSF005739">
    <property type="entry name" value="O-mtase"/>
    <property type="match status" value="1"/>
</dbReference>
<comment type="caution">
    <text evidence="6">The sequence shown here is derived from an EMBL/GenBank/DDBJ whole genome shotgun (WGS) entry which is preliminary data.</text>
</comment>
<dbReference type="PROSITE" id="PS51683">
    <property type="entry name" value="SAM_OMT_II"/>
    <property type="match status" value="1"/>
</dbReference>
<keyword evidence="2" id="KW-0808">Transferase</keyword>
<organism evidence="6 7">
    <name type="scientific">Xanthoceras sorbifolium</name>
    <dbReference type="NCBI Taxonomy" id="99658"/>
    <lineage>
        <taxon>Eukaryota</taxon>
        <taxon>Viridiplantae</taxon>
        <taxon>Streptophyta</taxon>
        <taxon>Embryophyta</taxon>
        <taxon>Tracheophyta</taxon>
        <taxon>Spermatophyta</taxon>
        <taxon>Magnoliopsida</taxon>
        <taxon>eudicotyledons</taxon>
        <taxon>Gunneridae</taxon>
        <taxon>Pentapetalae</taxon>
        <taxon>rosids</taxon>
        <taxon>malvids</taxon>
        <taxon>Sapindales</taxon>
        <taxon>Sapindaceae</taxon>
        <taxon>Xanthoceroideae</taxon>
        <taxon>Xanthoceras</taxon>
    </lineage>
</organism>
<dbReference type="InterPro" id="IPR012967">
    <property type="entry name" value="COMT_dimerisation"/>
</dbReference>
<dbReference type="InterPro" id="IPR029063">
    <property type="entry name" value="SAM-dependent_MTases_sf"/>
</dbReference>
<keyword evidence="3" id="KW-0949">S-adenosyl-L-methionine</keyword>
<proteinExistence type="predicted"/>
<evidence type="ECO:0000259" key="5">
    <source>
        <dbReference type="Pfam" id="PF08100"/>
    </source>
</evidence>
<dbReference type="SUPFAM" id="SSF46785">
    <property type="entry name" value="Winged helix' DNA-binding domain"/>
    <property type="match status" value="1"/>
</dbReference>
<protein>
    <submittedName>
        <fullName evidence="6">Uncharacterized protein</fullName>
    </submittedName>
</protein>
<gene>
    <name evidence="6" type="ORF">JRO89_XS10G0124100</name>
</gene>
<dbReference type="Pfam" id="PF00891">
    <property type="entry name" value="Methyltransf_2"/>
    <property type="match status" value="1"/>
</dbReference>
<name>A0ABQ8HIL0_9ROSI</name>
<dbReference type="EMBL" id="JAFEMO010000010">
    <property type="protein sequence ID" value="KAH7560843.1"/>
    <property type="molecule type" value="Genomic_DNA"/>
</dbReference>
<dbReference type="Proteomes" id="UP000827721">
    <property type="component" value="Unassembled WGS sequence"/>
</dbReference>
<dbReference type="InterPro" id="IPR001077">
    <property type="entry name" value="COMT_C"/>
</dbReference>
<evidence type="ECO:0000256" key="2">
    <source>
        <dbReference type="ARBA" id="ARBA00022679"/>
    </source>
</evidence>
<dbReference type="Gene3D" id="1.10.10.10">
    <property type="entry name" value="Winged helix-like DNA-binding domain superfamily/Winged helix DNA-binding domain"/>
    <property type="match status" value="1"/>
</dbReference>
<reference evidence="6 7" key="1">
    <citation type="submission" date="2021-02" db="EMBL/GenBank/DDBJ databases">
        <title>Plant Genome Project.</title>
        <authorList>
            <person name="Zhang R.-G."/>
        </authorList>
    </citation>
    <scope>NUCLEOTIDE SEQUENCE [LARGE SCALE GENOMIC DNA]</scope>
    <source>
        <tissue evidence="6">Leaves</tissue>
    </source>
</reference>
<evidence type="ECO:0000313" key="6">
    <source>
        <dbReference type="EMBL" id="KAH7560843.1"/>
    </source>
</evidence>
<feature type="domain" description="O-methyltransferase C-terminal" evidence="4">
    <location>
        <begin position="146"/>
        <end position="351"/>
    </location>
</feature>